<accession>A0ABM3A9P7</accession>
<keyword evidence="2" id="KW-1185">Reference proteome</keyword>
<dbReference type="Proteomes" id="UP000818029">
    <property type="component" value="Chromosome D06"/>
</dbReference>
<dbReference type="GeneID" id="121218440"/>
<sequence length="348" mass="40229">MSCIQNSVSDVIFTRIMACESPKQAWDKLKEEFQWTERTRQQQLLNLRREFENFKMKEEETFNEARIVEKVISTFHERYEAKISSLKDSRNLSSIYLTELINALYAQEQRRASRLEEHQEGAFQARTNTAYKGKKVWKDKPMYDAARKEGQTYRLCKTASYSEEKCWFRPDALCQQCKKKGHVERVCKSKGKPRQSHSQQMKAEARVTKEDSDQEEQVFVVSCSAVQQRISSGWLLYNGCTNHMTPDAAIFKNLLSIAQLLEKGYSIVFKHNQCQISDPSGSKLMAVSMADKNFVVDWTKESDTAYIATTDESKLWHQRLGHANFKSTEHMCKSGLAENFISSKPGSM</sequence>
<gene>
    <name evidence="3" type="primary">LOC121218440</name>
</gene>
<dbReference type="PANTHER" id="PTHR35317">
    <property type="entry name" value="OS04G0629600 PROTEIN"/>
    <property type="match status" value="1"/>
</dbReference>
<dbReference type="RefSeq" id="XP_040951563.1">
    <property type="nucleotide sequence ID" value="XM_041095629.1"/>
</dbReference>
<proteinExistence type="predicted"/>
<dbReference type="Pfam" id="PF13976">
    <property type="entry name" value="gag_pre-integrs"/>
    <property type="match status" value="1"/>
</dbReference>
<dbReference type="Pfam" id="PF14223">
    <property type="entry name" value="Retrotran_gag_2"/>
    <property type="match status" value="1"/>
</dbReference>
<name>A0ABM3A9P7_GOSHI</name>
<protein>
    <recommendedName>
        <fullName evidence="1">GAG-pre-integrase domain-containing protein</fullName>
    </recommendedName>
</protein>
<evidence type="ECO:0000259" key="1">
    <source>
        <dbReference type="Pfam" id="PF13976"/>
    </source>
</evidence>
<evidence type="ECO:0000313" key="3">
    <source>
        <dbReference type="RefSeq" id="XP_040951563.1"/>
    </source>
</evidence>
<feature type="domain" description="GAG-pre-integrase" evidence="1">
    <location>
        <begin position="297"/>
        <end position="342"/>
    </location>
</feature>
<reference evidence="3" key="2">
    <citation type="submission" date="2025-08" db="UniProtKB">
        <authorList>
            <consortium name="RefSeq"/>
        </authorList>
    </citation>
    <scope>IDENTIFICATION</scope>
</reference>
<evidence type="ECO:0000313" key="2">
    <source>
        <dbReference type="Proteomes" id="UP000818029"/>
    </source>
</evidence>
<reference evidence="2" key="1">
    <citation type="journal article" date="2020" name="Nat. Genet.">
        <title>Genomic diversifications of five Gossypium allopolyploid species and their impact on cotton improvement.</title>
        <authorList>
            <person name="Chen Z.J."/>
            <person name="Sreedasyam A."/>
            <person name="Ando A."/>
            <person name="Song Q."/>
            <person name="De Santiago L.M."/>
            <person name="Hulse-Kemp A.M."/>
            <person name="Ding M."/>
            <person name="Ye W."/>
            <person name="Kirkbride R.C."/>
            <person name="Jenkins J."/>
            <person name="Plott C."/>
            <person name="Lovell J."/>
            <person name="Lin Y.M."/>
            <person name="Vaughn R."/>
            <person name="Liu B."/>
            <person name="Simpson S."/>
            <person name="Scheffler B.E."/>
            <person name="Wen L."/>
            <person name="Saski C.A."/>
            <person name="Grover C.E."/>
            <person name="Hu G."/>
            <person name="Conover J.L."/>
            <person name="Carlson J.W."/>
            <person name="Shu S."/>
            <person name="Boston L.B."/>
            <person name="Williams M."/>
            <person name="Peterson D.G."/>
            <person name="McGee K."/>
            <person name="Jones D.C."/>
            <person name="Wendel J.F."/>
            <person name="Stelly D.M."/>
            <person name="Grimwood J."/>
            <person name="Schmutz J."/>
        </authorList>
    </citation>
    <scope>NUCLEOTIDE SEQUENCE [LARGE SCALE GENOMIC DNA]</scope>
    <source>
        <strain evidence="2">cv. TM-1</strain>
    </source>
</reference>
<dbReference type="PANTHER" id="PTHR35317:SF31">
    <property type="entry name" value="DUF4219 DOMAIN-CONTAINING PROTEIN"/>
    <property type="match status" value="1"/>
</dbReference>
<organism evidence="2 3">
    <name type="scientific">Gossypium hirsutum</name>
    <name type="common">Upland cotton</name>
    <name type="synonym">Gossypium mexicanum</name>
    <dbReference type="NCBI Taxonomy" id="3635"/>
    <lineage>
        <taxon>Eukaryota</taxon>
        <taxon>Viridiplantae</taxon>
        <taxon>Streptophyta</taxon>
        <taxon>Embryophyta</taxon>
        <taxon>Tracheophyta</taxon>
        <taxon>Spermatophyta</taxon>
        <taxon>Magnoliopsida</taxon>
        <taxon>eudicotyledons</taxon>
        <taxon>Gunneridae</taxon>
        <taxon>Pentapetalae</taxon>
        <taxon>rosids</taxon>
        <taxon>malvids</taxon>
        <taxon>Malvales</taxon>
        <taxon>Malvaceae</taxon>
        <taxon>Malvoideae</taxon>
        <taxon>Gossypium</taxon>
    </lineage>
</organism>
<dbReference type="InterPro" id="IPR025724">
    <property type="entry name" value="GAG-pre-integrase_dom"/>
</dbReference>